<feature type="transmembrane region" description="Helical" evidence="2">
    <location>
        <begin position="57"/>
        <end position="80"/>
    </location>
</feature>
<gene>
    <name evidence="4" type="primary">pglF</name>
    <name evidence="4" type="ORF">Pan14r_28240</name>
</gene>
<dbReference type="PANTHER" id="PTHR43318">
    <property type="entry name" value="UDP-N-ACETYLGLUCOSAMINE 4,6-DEHYDRATASE"/>
    <property type="match status" value="1"/>
</dbReference>
<dbReference type="Pfam" id="PF02719">
    <property type="entry name" value="Polysacc_synt_2"/>
    <property type="match status" value="1"/>
</dbReference>
<keyword evidence="5" id="KW-1185">Reference proteome</keyword>
<keyword evidence="4" id="KW-0456">Lyase</keyword>
<sequence>MASKLQTMEEPRDVAQHFLVRHRQILLPLLHVGIFSATYLSAFLLRFDFNIPSTFVVSIKATLPAVVTIKLIVFAISGQLSGWWRTLAFRDLLGVSLASVLSLATLGAAAYFSNSITVPRSVLVLDALLTLLFIGGLRSSIRTFAEFVQPVLATNRYKRAALLGTDEETIFLASQIQSHGRLSLNVCGLISISPQKRNKHLPSGLAILGNLRELRNVIQDSRIETLLVHTEILDGRDMRWVMDECNALGTQLQIVPRFEDRMHGKGKIPTREIRIDDLLRRDEAKLDLQSIAEIVSGKCVLVTGAGGSIGSEICRQLIRFEPKQLILLGRGENRIYHIEQELRHQVTATKLEPVIADIRDAHTIQAVFEQYRPDCVFHAAAHKHVPLMERSIREAIVNNVVGTRTVCDAADRFGVSRFVMISSDKAVHPTSVMGASKRAAEMYVQCISRRSSTRFMTVRFGNVLGSAGSVVPLFKRQIAEGGPITVTDARMTRFFMTIPEASQLVLQASTLGKGGDLFVLDMGSPIRIVDLAKDMIRLSGLPENAIEIVFTGVRPGEKMHEELADDDGMISPTSHPKIMSIQPVPVDEVALANAIEQMLARDVEPKSIRDRLLRIDDARCTTMKNRTYVPIH</sequence>
<proteinExistence type="inferred from homology"/>
<comment type="caution">
    <text evidence="4">The sequence shown here is derived from an EMBL/GenBank/DDBJ whole genome shotgun (WGS) entry which is preliminary data.</text>
</comment>
<evidence type="ECO:0000259" key="3">
    <source>
        <dbReference type="Pfam" id="PF02719"/>
    </source>
</evidence>
<name>A0A5C5Y4F0_9PLAN</name>
<dbReference type="PANTHER" id="PTHR43318:SF1">
    <property type="entry name" value="POLYSACCHARIDE BIOSYNTHESIS PROTEIN EPSC-RELATED"/>
    <property type="match status" value="1"/>
</dbReference>
<comment type="similarity">
    <text evidence="1">Belongs to the polysaccharide synthase family.</text>
</comment>
<dbReference type="RefSeq" id="WP_146439363.1">
    <property type="nucleotide sequence ID" value="NZ_SJPL01000001.1"/>
</dbReference>
<evidence type="ECO:0000313" key="4">
    <source>
        <dbReference type="EMBL" id="TWT70517.1"/>
    </source>
</evidence>
<keyword evidence="2" id="KW-1133">Transmembrane helix</keyword>
<organism evidence="4 5">
    <name type="scientific">Crateriforma conspicua</name>
    <dbReference type="NCBI Taxonomy" id="2527996"/>
    <lineage>
        <taxon>Bacteria</taxon>
        <taxon>Pseudomonadati</taxon>
        <taxon>Planctomycetota</taxon>
        <taxon>Planctomycetia</taxon>
        <taxon>Planctomycetales</taxon>
        <taxon>Planctomycetaceae</taxon>
        <taxon>Crateriforma</taxon>
    </lineage>
</organism>
<dbReference type="AlphaFoldDB" id="A0A5C5Y4F0"/>
<dbReference type="OrthoDB" id="9803111at2"/>
<accession>A0A5C5Y4F0</accession>
<evidence type="ECO:0000313" key="5">
    <source>
        <dbReference type="Proteomes" id="UP000317238"/>
    </source>
</evidence>
<protein>
    <submittedName>
        <fullName evidence="4">UDP-N-acetyl-alpha-D-glucosamine C6 dehydratase</fullName>
        <ecNumber evidence="4">4.2.1.135</ecNumber>
    </submittedName>
</protein>
<feature type="domain" description="Polysaccharide biosynthesis protein CapD-like" evidence="3">
    <location>
        <begin position="300"/>
        <end position="582"/>
    </location>
</feature>
<dbReference type="InterPro" id="IPR003869">
    <property type="entry name" value="Polysac_CapD-like"/>
</dbReference>
<dbReference type="EMBL" id="SJPL01000001">
    <property type="protein sequence ID" value="TWT70517.1"/>
    <property type="molecule type" value="Genomic_DNA"/>
</dbReference>
<dbReference type="CDD" id="cd05237">
    <property type="entry name" value="UDP_invert_4-6DH_SDR_e"/>
    <property type="match status" value="1"/>
</dbReference>
<dbReference type="InterPro" id="IPR051203">
    <property type="entry name" value="Polysaccharide_Synthase-Rel"/>
</dbReference>
<dbReference type="GO" id="GO:0016829">
    <property type="term" value="F:lyase activity"/>
    <property type="evidence" value="ECO:0007669"/>
    <property type="project" value="UniProtKB-KW"/>
</dbReference>
<dbReference type="SUPFAM" id="SSF51735">
    <property type="entry name" value="NAD(P)-binding Rossmann-fold domains"/>
    <property type="match status" value="1"/>
</dbReference>
<evidence type="ECO:0000256" key="2">
    <source>
        <dbReference type="SAM" id="Phobius"/>
    </source>
</evidence>
<feature type="transmembrane region" description="Helical" evidence="2">
    <location>
        <begin position="92"/>
        <end position="112"/>
    </location>
</feature>
<keyword evidence="2" id="KW-0472">Membrane</keyword>
<keyword evidence="2" id="KW-0812">Transmembrane</keyword>
<dbReference type="Pfam" id="PF13727">
    <property type="entry name" value="CoA_binding_3"/>
    <property type="match status" value="1"/>
</dbReference>
<reference evidence="4 5" key="1">
    <citation type="submission" date="2019-02" db="EMBL/GenBank/DDBJ databases">
        <title>Deep-cultivation of Planctomycetes and their phenomic and genomic characterization uncovers novel biology.</title>
        <authorList>
            <person name="Wiegand S."/>
            <person name="Jogler M."/>
            <person name="Boedeker C."/>
            <person name="Pinto D."/>
            <person name="Vollmers J."/>
            <person name="Rivas-Marin E."/>
            <person name="Kohn T."/>
            <person name="Peeters S.H."/>
            <person name="Heuer A."/>
            <person name="Rast P."/>
            <person name="Oberbeckmann S."/>
            <person name="Bunk B."/>
            <person name="Jeske O."/>
            <person name="Meyerdierks A."/>
            <person name="Storesund J.E."/>
            <person name="Kallscheuer N."/>
            <person name="Luecker S."/>
            <person name="Lage O.M."/>
            <person name="Pohl T."/>
            <person name="Merkel B.J."/>
            <person name="Hornburger P."/>
            <person name="Mueller R.-W."/>
            <person name="Bruemmer F."/>
            <person name="Labrenz M."/>
            <person name="Spormann A.M."/>
            <person name="Op Den Camp H."/>
            <person name="Overmann J."/>
            <person name="Amann R."/>
            <person name="Jetten M.S.M."/>
            <person name="Mascher T."/>
            <person name="Medema M.H."/>
            <person name="Devos D.P."/>
            <person name="Kaster A.-K."/>
            <person name="Ovreas L."/>
            <person name="Rohde M."/>
            <person name="Galperin M.Y."/>
            <person name="Jogler C."/>
        </authorList>
    </citation>
    <scope>NUCLEOTIDE SEQUENCE [LARGE SCALE GENOMIC DNA]</scope>
    <source>
        <strain evidence="4 5">Pan14r</strain>
    </source>
</reference>
<dbReference type="EC" id="4.2.1.135" evidence="4"/>
<dbReference type="Proteomes" id="UP000317238">
    <property type="component" value="Unassembled WGS sequence"/>
</dbReference>
<evidence type="ECO:0000256" key="1">
    <source>
        <dbReference type="ARBA" id="ARBA00007430"/>
    </source>
</evidence>
<dbReference type="InterPro" id="IPR036291">
    <property type="entry name" value="NAD(P)-bd_dom_sf"/>
</dbReference>
<dbReference type="Gene3D" id="3.40.50.720">
    <property type="entry name" value="NAD(P)-binding Rossmann-like Domain"/>
    <property type="match status" value="2"/>
</dbReference>
<feature type="transmembrane region" description="Helical" evidence="2">
    <location>
        <begin position="25"/>
        <end position="45"/>
    </location>
</feature>